<dbReference type="EMBL" id="QDDL01000001">
    <property type="protein sequence ID" value="PVZ72326.1"/>
    <property type="molecule type" value="Genomic_DNA"/>
</dbReference>
<evidence type="ECO:0000313" key="3">
    <source>
        <dbReference type="Proteomes" id="UP000244906"/>
    </source>
</evidence>
<organism evidence="2 3">
    <name type="scientific">Pelagibaculum spongiae</name>
    <dbReference type="NCBI Taxonomy" id="2080658"/>
    <lineage>
        <taxon>Bacteria</taxon>
        <taxon>Pseudomonadati</taxon>
        <taxon>Pseudomonadota</taxon>
        <taxon>Gammaproteobacteria</taxon>
        <taxon>Oceanospirillales</taxon>
        <taxon>Pelagibaculum</taxon>
    </lineage>
</organism>
<dbReference type="GO" id="GO:0003824">
    <property type="term" value="F:catalytic activity"/>
    <property type="evidence" value="ECO:0007669"/>
    <property type="project" value="InterPro"/>
</dbReference>
<proteinExistence type="predicted"/>
<dbReference type="InterPro" id="IPR036412">
    <property type="entry name" value="HAD-like_sf"/>
</dbReference>
<feature type="region of interest" description="Disordered" evidence="1">
    <location>
        <begin position="215"/>
        <end position="236"/>
    </location>
</feature>
<evidence type="ECO:0000313" key="2">
    <source>
        <dbReference type="EMBL" id="PVZ72326.1"/>
    </source>
</evidence>
<sequence>MWLIFFDLDETLIARLEKTNRLVAVQMRSIYLQRHGEILSNRKVYGGWRFFPLYQDLHVSFFVDIARRAGYGDCRLFFVTSSNYEEDEIKEMLKMFFAKTAAVKKLIDNAGFANKNSPPIISETNEDGDIELNYSATKIAQMSRFKSNVARISRKSISWRHCFLIDDSGENMIAAIERGAQAINSQSDIYQKELADFSKALKTRQPFTSATVLEDDSSSSSYSMLDSSSVSSFPDD</sequence>
<gene>
    <name evidence="2" type="ORF">DC094_04785</name>
</gene>
<keyword evidence="3" id="KW-1185">Reference proteome</keyword>
<reference evidence="2 3" key="1">
    <citation type="submission" date="2018-04" db="EMBL/GenBank/DDBJ databases">
        <title>Thalassorhabdus spongiae gen. nov., sp. nov., isolated from a marine sponge in South-West Iceland.</title>
        <authorList>
            <person name="Knobloch S."/>
            <person name="Daussin A."/>
            <person name="Johannsson R."/>
            <person name="Marteinsson V.T."/>
        </authorList>
    </citation>
    <scope>NUCLEOTIDE SEQUENCE [LARGE SCALE GENOMIC DNA]</scope>
    <source>
        <strain evidence="2 3">Hp12</strain>
    </source>
</reference>
<protein>
    <recommendedName>
        <fullName evidence="4">FCP1 homology domain-containing protein</fullName>
    </recommendedName>
</protein>
<dbReference type="PROSITE" id="PS00175">
    <property type="entry name" value="PG_MUTASE"/>
    <property type="match status" value="1"/>
</dbReference>
<dbReference type="InterPro" id="IPR001345">
    <property type="entry name" value="PG/BPGM_mutase_AS"/>
</dbReference>
<accession>A0A2V1H004</accession>
<dbReference type="RefSeq" id="WP_116685912.1">
    <property type="nucleotide sequence ID" value="NZ_CAWNYD010000001.1"/>
</dbReference>
<comment type="caution">
    <text evidence="2">The sequence shown here is derived from an EMBL/GenBank/DDBJ whole genome shotgun (WGS) entry which is preliminary data.</text>
</comment>
<dbReference type="Proteomes" id="UP000244906">
    <property type="component" value="Unassembled WGS sequence"/>
</dbReference>
<name>A0A2V1H004_9GAMM</name>
<feature type="compositionally biased region" description="Low complexity" evidence="1">
    <location>
        <begin position="218"/>
        <end position="236"/>
    </location>
</feature>
<dbReference type="SUPFAM" id="SSF56784">
    <property type="entry name" value="HAD-like"/>
    <property type="match status" value="1"/>
</dbReference>
<evidence type="ECO:0008006" key="4">
    <source>
        <dbReference type="Google" id="ProtNLM"/>
    </source>
</evidence>
<evidence type="ECO:0000256" key="1">
    <source>
        <dbReference type="SAM" id="MobiDB-lite"/>
    </source>
</evidence>
<dbReference type="AlphaFoldDB" id="A0A2V1H004"/>